<proteinExistence type="inferred from homology"/>
<reference evidence="9 10" key="1">
    <citation type="submission" date="2019-03" db="EMBL/GenBank/DDBJ databases">
        <title>Genomic Encyclopedia of Type Strains, Phase IV (KMG-V): Genome sequencing to study the core and pangenomes of soil and plant-associated prokaryotes.</title>
        <authorList>
            <person name="Whitman W."/>
        </authorList>
    </citation>
    <scope>NUCLEOTIDE SEQUENCE [LARGE SCALE GENOMIC DNA]</scope>
    <source>
        <strain evidence="9 10">FB403</strain>
    </source>
</reference>
<evidence type="ECO:0000256" key="2">
    <source>
        <dbReference type="ARBA" id="ARBA00007441"/>
    </source>
</evidence>
<dbReference type="GO" id="GO:0030170">
    <property type="term" value="F:pyridoxal phosphate binding"/>
    <property type="evidence" value="ECO:0007669"/>
    <property type="project" value="InterPro"/>
</dbReference>
<organism evidence="9 10">
    <name type="scientific">Rhizobium laguerreae</name>
    <dbReference type="NCBI Taxonomy" id="1076926"/>
    <lineage>
        <taxon>Bacteria</taxon>
        <taxon>Pseudomonadati</taxon>
        <taxon>Pseudomonadota</taxon>
        <taxon>Alphaproteobacteria</taxon>
        <taxon>Hyphomicrobiales</taxon>
        <taxon>Rhizobiaceae</taxon>
        <taxon>Rhizobium/Agrobacterium group</taxon>
        <taxon>Rhizobium</taxon>
    </lineage>
</organism>
<dbReference type="Proteomes" id="UP000295021">
    <property type="component" value="Unassembled WGS sequence"/>
</dbReference>
<dbReference type="PANTHER" id="PTHR46383">
    <property type="entry name" value="ASPARTATE AMINOTRANSFERASE"/>
    <property type="match status" value="1"/>
</dbReference>
<evidence type="ECO:0000256" key="5">
    <source>
        <dbReference type="ARBA" id="ARBA00022679"/>
    </source>
</evidence>
<feature type="domain" description="Aminotransferase class I/classII large" evidence="8">
    <location>
        <begin position="48"/>
        <end position="396"/>
    </location>
</feature>
<dbReference type="Pfam" id="PF00155">
    <property type="entry name" value="Aminotran_1_2"/>
    <property type="match status" value="1"/>
</dbReference>
<sequence length="401" mass="43195">MRQLSGRDAEAERETILFSISKRSEVEPFHAMDVLAEATKRRAAGHPVISMAVGQPSHPAPQVALEAARAALAEGRIGYTDALGTARLKSALAWHYKDRHGLEIDPKRIAITTGSSAGFNLAFLSLFDAGDAVAIARPGYPAYRNILGALGLKVLEVPVTAETHFTLTPQSLEAAQKESGITLKGVLLASPANPTGTVTGREGLKALSDYCAAHSIAFISDEIYHGLTFAGEEASALELTDEAIVINSFSKYYCMTGWRIGWMVLPERLVRPIERVAQSLYISPPELSQIAATAALSAGAELDHYKASYAGNRDLLMRRLPQIGLSIASPMDGAFYAYLDVTRFTNDSMGFAKRMLAEIDVAATPGLDFDPLEGNRTLRLSYAGSQAEIAEAVERIAAWLK</sequence>
<dbReference type="CDD" id="cd00609">
    <property type="entry name" value="AAT_like"/>
    <property type="match status" value="1"/>
</dbReference>
<evidence type="ECO:0000256" key="6">
    <source>
        <dbReference type="ARBA" id="ARBA00022898"/>
    </source>
</evidence>
<dbReference type="InterPro" id="IPR015421">
    <property type="entry name" value="PyrdxlP-dep_Trfase_major"/>
</dbReference>
<dbReference type="InterPro" id="IPR050596">
    <property type="entry name" value="AspAT/PAT-like"/>
</dbReference>
<dbReference type="EMBL" id="SMBI01000001">
    <property type="protein sequence ID" value="TCU30224.1"/>
    <property type="molecule type" value="Genomic_DNA"/>
</dbReference>
<evidence type="ECO:0000256" key="1">
    <source>
        <dbReference type="ARBA" id="ARBA00001933"/>
    </source>
</evidence>
<comment type="catalytic activity">
    <reaction evidence="7">
        <text>L-aspartate + 2-oxoglutarate = oxaloacetate + L-glutamate</text>
        <dbReference type="Rhea" id="RHEA:21824"/>
        <dbReference type="ChEBI" id="CHEBI:16452"/>
        <dbReference type="ChEBI" id="CHEBI:16810"/>
        <dbReference type="ChEBI" id="CHEBI:29985"/>
        <dbReference type="ChEBI" id="CHEBI:29991"/>
        <dbReference type="EC" id="2.6.1.1"/>
    </reaction>
</comment>
<dbReference type="EC" id="2.6.1.1" evidence="3"/>
<comment type="cofactor">
    <cofactor evidence="1">
        <name>pyridoxal 5'-phosphate</name>
        <dbReference type="ChEBI" id="CHEBI:597326"/>
    </cofactor>
</comment>
<comment type="similarity">
    <text evidence="2">Belongs to the class-I pyridoxal-phosphate-dependent aminotransferase family.</text>
</comment>
<dbReference type="GO" id="GO:0006520">
    <property type="term" value="P:amino acid metabolic process"/>
    <property type="evidence" value="ECO:0007669"/>
    <property type="project" value="InterPro"/>
</dbReference>
<dbReference type="PRINTS" id="PR00753">
    <property type="entry name" value="ACCSYNTHASE"/>
</dbReference>
<dbReference type="AlphaFoldDB" id="A0AAX2QUT1"/>
<dbReference type="InterPro" id="IPR015424">
    <property type="entry name" value="PyrdxlP-dep_Trfase"/>
</dbReference>
<name>A0AAX2QUT1_9HYPH</name>
<evidence type="ECO:0000256" key="7">
    <source>
        <dbReference type="ARBA" id="ARBA00049185"/>
    </source>
</evidence>
<accession>A0AAX2QUT1</accession>
<evidence type="ECO:0000256" key="4">
    <source>
        <dbReference type="ARBA" id="ARBA00022576"/>
    </source>
</evidence>
<protein>
    <recommendedName>
        <fullName evidence="3">aspartate transaminase</fullName>
        <ecNumber evidence="3">2.6.1.1</ecNumber>
    </recommendedName>
</protein>
<keyword evidence="4 9" id="KW-0032">Aminotransferase</keyword>
<dbReference type="GO" id="GO:0004069">
    <property type="term" value="F:L-aspartate:2-oxoglutarate aminotransferase activity"/>
    <property type="evidence" value="ECO:0007669"/>
    <property type="project" value="UniProtKB-EC"/>
</dbReference>
<comment type="caution">
    <text evidence="9">The sequence shown here is derived from an EMBL/GenBank/DDBJ whole genome shotgun (WGS) entry which is preliminary data.</text>
</comment>
<dbReference type="Gene3D" id="3.40.640.10">
    <property type="entry name" value="Type I PLP-dependent aspartate aminotransferase-like (Major domain)"/>
    <property type="match status" value="1"/>
</dbReference>
<keyword evidence="5" id="KW-0808">Transferase</keyword>
<evidence type="ECO:0000313" key="9">
    <source>
        <dbReference type="EMBL" id="TCU30224.1"/>
    </source>
</evidence>
<keyword evidence="6" id="KW-0663">Pyridoxal phosphate</keyword>
<evidence type="ECO:0000256" key="3">
    <source>
        <dbReference type="ARBA" id="ARBA00012753"/>
    </source>
</evidence>
<dbReference type="SUPFAM" id="SSF53383">
    <property type="entry name" value="PLP-dependent transferases"/>
    <property type="match status" value="1"/>
</dbReference>
<evidence type="ECO:0000259" key="8">
    <source>
        <dbReference type="Pfam" id="PF00155"/>
    </source>
</evidence>
<dbReference type="PANTHER" id="PTHR46383:SF2">
    <property type="entry name" value="AMINOTRANSFERASE"/>
    <property type="match status" value="1"/>
</dbReference>
<gene>
    <name evidence="9" type="ORF">EV131_101717</name>
</gene>
<evidence type="ECO:0000313" key="10">
    <source>
        <dbReference type="Proteomes" id="UP000295021"/>
    </source>
</evidence>
<dbReference type="InterPro" id="IPR004839">
    <property type="entry name" value="Aminotransferase_I/II_large"/>
</dbReference>